<evidence type="ECO:0000256" key="4">
    <source>
        <dbReference type="ARBA" id="ARBA00023239"/>
    </source>
</evidence>
<proteinExistence type="inferred from homology"/>
<dbReference type="CDD" id="cd00419">
    <property type="entry name" value="Ferrochelatase_C"/>
    <property type="match status" value="1"/>
</dbReference>
<dbReference type="Proteomes" id="UP000502331">
    <property type="component" value="Chromosome"/>
</dbReference>
<dbReference type="Pfam" id="PF00762">
    <property type="entry name" value="Ferrochelatase"/>
    <property type="match status" value="1"/>
</dbReference>
<comment type="subcellular location">
    <subcellularLocation>
        <location evidence="7">Cytoplasm</location>
    </subcellularLocation>
</comment>
<dbReference type="InterPro" id="IPR033659">
    <property type="entry name" value="Ferrochelatase_N"/>
</dbReference>
<dbReference type="InterPro" id="IPR001015">
    <property type="entry name" value="Ferrochelatase"/>
</dbReference>
<keyword evidence="7" id="KW-0963">Cytoplasm</keyword>
<dbReference type="AlphaFoldDB" id="A0A6H0SJ26"/>
<dbReference type="GO" id="GO:0046872">
    <property type="term" value="F:metal ion binding"/>
    <property type="evidence" value="ECO:0007669"/>
    <property type="project" value="UniProtKB-KW"/>
</dbReference>
<dbReference type="GO" id="GO:0004325">
    <property type="term" value="F:ferrochelatase activity"/>
    <property type="evidence" value="ECO:0007669"/>
    <property type="project" value="UniProtKB-UniRule"/>
</dbReference>
<comment type="similarity">
    <text evidence="7 8">Belongs to the ferrochelatase family.</text>
</comment>
<feature type="binding site" evidence="7">
    <location>
        <position position="61"/>
    </location>
    <ligand>
        <name>Fe-coproporphyrin III</name>
        <dbReference type="ChEBI" id="CHEBI:68438"/>
    </ligand>
</feature>
<dbReference type="EC" id="4.99.1.9" evidence="7"/>
<evidence type="ECO:0000256" key="6">
    <source>
        <dbReference type="ARBA" id="ARBA00024536"/>
    </source>
</evidence>
<evidence type="ECO:0000313" key="9">
    <source>
        <dbReference type="EMBL" id="QIV87398.1"/>
    </source>
</evidence>
<comment type="function">
    <text evidence="7">Involved in coproporphyrin-dependent heme b biosynthesis. Catalyzes the insertion of ferrous iron into coproporphyrin III to form Fe-coproporphyrin III.</text>
</comment>
<dbReference type="GO" id="GO:0005737">
    <property type="term" value="C:cytoplasm"/>
    <property type="evidence" value="ECO:0007669"/>
    <property type="project" value="UniProtKB-SubCell"/>
</dbReference>
<keyword evidence="5 7" id="KW-0627">Porphyrin biosynthesis</keyword>
<feature type="binding site" evidence="7">
    <location>
        <position position="197"/>
    </location>
    <ligand>
        <name>Fe(2+)</name>
        <dbReference type="ChEBI" id="CHEBI:29033"/>
    </ligand>
</feature>
<dbReference type="RefSeq" id="WP_172512065.1">
    <property type="nucleotide sequence ID" value="NZ_CP032549.1"/>
</dbReference>
<feature type="binding site" evidence="7">
    <location>
        <position position="285"/>
    </location>
    <ligand>
        <name>Fe(2+)</name>
        <dbReference type="ChEBI" id="CHEBI:29033"/>
    </ligand>
</feature>
<keyword evidence="2 7" id="KW-0408">Iron</keyword>
<evidence type="ECO:0000313" key="10">
    <source>
        <dbReference type="Proteomes" id="UP000502331"/>
    </source>
</evidence>
<keyword evidence="7" id="KW-0479">Metal-binding</keyword>
<keyword evidence="3 7" id="KW-0350">Heme biosynthesis</keyword>
<gene>
    <name evidence="7" type="primary">cpfC</name>
    <name evidence="9" type="ORF">D3791_09845</name>
</gene>
<keyword evidence="4 7" id="KW-0456">Lyase</keyword>
<evidence type="ECO:0000256" key="1">
    <source>
        <dbReference type="ARBA" id="ARBA00004744"/>
    </source>
</evidence>
<evidence type="ECO:0000256" key="3">
    <source>
        <dbReference type="ARBA" id="ARBA00023133"/>
    </source>
</evidence>
<comment type="caution">
    <text evidence="7">Lacks conserved residue(s) required for the propagation of feature annotation.</text>
</comment>
<accession>A0A6H0SJ26</accession>
<feature type="binding site" evidence="7">
    <location>
        <position position="131"/>
    </location>
    <ligand>
        <name>Fe-coproporphyrin III</name>
        <dbReference type="ChEBI" id="CHEBI:68438"/>
    </ligand>
</feature>
<evidence type="ECO:0000256" key="5">
    <source>
        <dbReference type="ARBA" id="ARBA00023244"/>
    </source>
</evidence>
<dbReference type="HAMAP" id="MF_00323">
    <property type="entry name" value="Ferrochelatase"/>
    <property type="match status" value="1"/>
</dbReference>
<dbReference type="GO" id="GO:0006783">
    <property type="term" value="P:heme biosynthetic process"/>
    <property type="evidence" value="ECO:0007669"/>
    <property type="project" value="UniProtKB-UniRule"/>
</dbReference>
<name>A0A6H0SJ26_9MICC</name>
<evidence type="ECO:0000256" key="8">
    <source>
        <dbReference type="RuleBase" id="RU004185"/>
    </source>
</evidence>
<dbReference type="CDD" id="cd03411">
    <property type="entry name" value="Ferrochelatase_N"/>
    <property type="match status" value="1"/>
</dbReference>
<keyword evidence="10" id="KW-1185">Reference proteome</keyword>
<comment type="pathway">
    <text evidence="1 7">Porphyrin-containing compound metabolism; protoheme biosynthesis.</text>
</comment>
<dbReference type="PANTHER" id="PTHR11108">
    <property type="entry name" value="FERROCHELATASE"/>
    <property type="match status" value="1"/>
</dbReference>
<dbReference type="InterPro" id="IPR033644">
    <property type="entry name" value="Ferrochelatase_C"/>
</dbReference>
<reference evidence="9 10" key="1">
    <citation type="submission" date="2018-09" db="EMBL/GenBank/DDBJ databases">
        <title>Glutamicibacter mishrai S5-52T (LMG 29155T = KCTC 39846T).</title>
        <authorList>
            <person name="Das S.K."/>
        </authorList>
    </citation>
    <scope>NUCLEOTIDE SEQUENCE [LARGE SCALE GENOMIC DNA]</scope>
    <source>
        <strain evidence="9 10">S5-52</strain>
    </source>
</reference>
<dbReference type="SUPFAM" id="SSF53800">
    <property type="entry name" value="Chelatase"/>
    <property type="match status" value="1"/>
</dbReference>
<dbReference type="Gene3D" id="3.40.50.1400">
    <property type="match status" value="2"/>
</dbReference>
<protein>
    <recommendedName>
        <fullName evidence="7">Coproporphyrin III ferrochelatase</fullName>
        <ecNumber evidence="7">4.99.1.9</ecNumber>
    </recommendedName>
</protein>
<dbReference type="EMBL" id="CP032549">
    <property type="protein sequence ID" value="QIV87398.1"/>
    <property type="molecule type" value="Genomic_DNA"/>
</dbReference>
<comment type="catalytic activity">
    <reaction evidence="6">
        <text>Fe-coproporphyrin III + 2 H(+) = coproporphyrin III + Fe(2+)</text>
        <dbReference type="Rhea" id="RHEA:49572"/>
        <dbReference type="ChEBI" id="CHEBI:15378"/>
        <dbReference type="ChEBI" id="CHEBI:29033"/>
        <dbReference type="ChEBI" id="CHEBI:68438"/>
        <dbReference type="ChEBI" id="CHEBI:131725"/>
        <dbReference type="EC" id="4.99.1.9"/>
    </reaction>
    <physiologicalReaction direction="right-to-left" evidence="6">
        <dbReference type="Rhea" id="RHEA:49574"/>
    </physiologicalReaction>
</comment>
<evidence type="ECO:0000256" key="7">
    <source>
        <dbReference type="HAMAP-Rule" id="MF_00323"/>
    </source>
</evidence>
<sequence length="379" mass="41839">MKTTNSDPLAPFDAVVLMSFGGPEKPADVLPFLQNVTRGRGIPDERLEEVGEHYYMFGGKSPINEQNQRLLRALQREFESRGIAVPLLWGNRNWHPYLTDVVRKQAREHGARKYLAIDTSAYSSYSSCRQYREDFAAAVSTLDAEGLSVEFDKIRQYYNHPGFAKAQLDCVRRGLAELAMRAGSLDGKRHKILYVTHSIPTSMQESSQRFTPGYAEQHEELIAWISGQLNESEQLDAELVYCSRSGSPATPWLEPDINDRLRELSRSGVEAVLAVPLGFVSDHMEVKYDLDTEAAQTAREEGLTFLRAESLGVSPIFASGLVDLAIERAAQVRGEQVESQVISGSRPLGPGSGACSMNCCEGPKSKRALPAWATGSIPG</sequence>
<organism evidence="9 10">
    <name type="scientific">Glutamicibacter mishrai</name>
    <dbReference type="NCBI Taxonomy" id="1775880"/>
    <lineage>
        <taxon>Bacteria</taxon>
        <taxon>Bacillati</taxon>
        <taxon>Actinomycetota</taxon>
        <taxon>Actinomycetes</taxon>
        <taxon>Micrococcales</taxon>
        <taxon>Micrococcaceae</taxon>
        <taxon>Glutamicibacter</taxon>
    </lineage>
</organism>
<evidence type="ECO:0000256" key="2">
    <source>
        <dbReference type="ARBA" id="ARBA00023004"/>
    </source>
</evidence>
<dbReference type="UniPathway" id="UPA00252"/>
<dbReference type="PANTHER" id="PTHR11108:SF1">
    <property type="entry name" value="FERROCHELATASE, MITOCHONDRIAL"/>
    <property type="match status" value="1"/>
</dbReference>